<protein>
    <recommendedName>
        <fullName evidence="3">Methyltransferase type 11 domain-containing protein</fullName>
    </recommendedName>
</protein>
<evidence type="ECO:0008006" key="3">
    <source>
        <dbReference type="Google" id="ProtNLM"/>
    </source>
</evidence>
<dbReference type="AlphaFoldDB" id="A0A350HBR9"/>
<accession>A0A350HBR9</accession>
<name>A0A350HBR9_UNCW3</name>
<reference evidence="1 2" key="1">
    <citation type="journal article" date="2018" name="Nat. Biotechnol.">
        <title>A standardized bacterial taxonomy based on genome phylogeny substantially revises the tree of life.</title>
        <authorList>
            <person name="Parks D.H."/>
            <person name="Chuvochina M."/>
            <person name="Waite D.W."/>
            <person name="Rinke C."/>
            <person name="Skarshewski A."/>
            <person name="Chaumeil P.A."/>
            <person name="Hugenholtz P."/>
        </authorList>
    </citation>
    <scope>NUCLEOTIDE SEQUENCE [LARGE SCALE GENOMIC DNA]</scope>
    <source>
        <strain evidence="1">UBA9956</strain>
    </source>
</reference>
<organism evidence="1 2">
    <name type="scientific">candidate division WOR-3 bacterium</name>
    <dbReference type="NCBI Taxonomy" id="2052148"/>
    <lineage>
        <taxon>Bacteria</taxon>
        <taxon>Bacteria division WOR-3</taxon>
    </lineage>
</organism>
<dbReference type="Gene3D" id="3.40.50.150">
    <property type="entry name" value="Vaccinia Virus protein VP39"/>
    <property type="match status" value="1"/>
</dbReference>
<proteinExistence type="predicted"/>
<comment type="caution">
    <text evidence="1">The sequence shown here is derived from an EMBL/GenBank/DDBJ whole genome shotgun (WGS) entry which is preliminary data.</text>
</comment>
<gene>
    <name evidence="1" type="ORF">DCW38_07405</name>
</gene>
<dbReference type="InterPro" id="IPR029063">
    <property type="entry name" value="SAM-dependent_MTases_sf"/>
</dbReference>
<sequence length="226" mass="26015">MDYSSQSAFFRDIDDYRFRILKKLLHSRTEKRILDIGSGSGKMNLSDSSSLFSLDISQTNNESSSIKAEGDINRLPYKERSFTSIVISQVLEHIVNPESAIREMNRILMDGGTLYITVPYNEIIKKHLCVHCNKLTPENAHLHSFNEKNMTDMLSAGDFEIKRIIKFENKILFSMHFFSIFRKLPIDLINFIDIIIGNWYNKYNKILFIAEKRASGSVGRAHPSQG</sequence>
<dbReference type="Proteomes" id="UP000264062">
    <property type="component" value="Unassembled WGS sequence"/>
</dbReference>
<dbReference type="SUPFAM" id="SSF53335">
    <property type="entry name" value="S-adenosyl-L-methionine-dependent methyltransferases"/>
    <property type="match status" value="1"/>
</dbReference>
<evidence type="ECO:0000313" key="1">
    <source>
        <dbReference type="EMBL" id="HAV92985.1"/>
    </source>
</evidence>
<dbReference type="EMBL" id="DMZY01000217">
    <property type="protein sequence ID" value="HAV92985.1"/>
    <property type="molecule type" value="Genomic_DNA"/>
</dbReference>
<dbReference type="Pfam" id="PF13489">
    <property type="entry name" value="Methyltransf_23"/>
    <property type="match status" value="1"/>
</dbReference>
<evidence type="ECO:0000313" key="2">
    <source>
        <dbReference type="Proteomes" id="UP000264062"/>
    </source>
</evidence>